<dbReference type="OrthoDB" id="4417139at2759"/>
<dbReference type="EMBL" id="ML738630">
    <property type="protein sequence ID" value="KAE8162358.1"/>
    <property type="molecule type" value="Genomic_DNA"/>
</dbReference>
<keyword evidence="2" id="KW-1185">Reference proteome</keyword>
<proteinExistence type="predicted"/>
<evidence type="ECO:0000313" key="2">
    <source>
        <dbReference type="Proteomes" id="UP000326950"/>
    </source>
</evidence>
<sequence>MTTMRRSPTPFNEYSNAMSLYTRVQLATVMTPDLIVPRAATIVLNVTYTLPQEAATASYNLTRGFPETGPRKVLIMNSASVKSGRIPHLYQPFGR</sequence>
<dbReference type="AlphaFoldDB" id="A0A5N6UUN0"/>
<protein>
    <submittedName>
        <fullName evidence="1">Uncharacterized protein</fullName>
    </submittedName>
</protein>
<organism evidence="1 2">
    <name type="scientific">Aspergillus tamarii</name>
    <dbReference type="NCBI Taxonomy" id="41984"/>
    <lineage>
        <taxon>Eukaryota</taxon>
        <taxon>Fungi</taxon>
        <taxon>Dikarya</taxon>
        <taxon>Ascomycota</taxon>
        <taxon>Pezizomycotina</taxon>
        <taxon>Eurotiomycetes</taxon>
        <taxon>Eurotiomycetidae</taxon>
        <taxon>Eurotiales</taxon>
        <taxon>Aspergillaceae</taxon>
        <taxon>Aspergillus</taxon>
        <taxon>Aspergillus subgen. Circumdati</taxon>
    </lineage>
</organism>
<reference evidence="1 2" key="1">
    <citation type="submission" date="2019-04" db="EMBL/GenBank/DDBJ databases">
        <title>Friends and foes A comparative genomics study of 23 Aspergillus species from section Flavi.</title>
        <authorList>
            <consortium name="DOE Joint Genome Institute"/>
            <person name="Kjaerbolling I."/>
            <person name="Vesth T."/>
            <person name="Frisvad J.C."/>
            <person name="Nybo J.L."/>
            <person name="Theobald S."/>
            <person name="Kildgaard S."/>
            <person name="Isbrandt T."/>
            <person name="Kuo A."/>
            <person name="Sato A."/>
            <person name="Lyhne E.K."/>
            <person name="Kogle M.E."/>
            <person name="Wiebenga A."/>
            <person name="Kun R.S."/>
            <person name="Lubbers R.J."/>
            <person name="Makela M.R."/>
            <person name="Barry K."/>
            <person name="Chovatia M."/>
            <person name="Clum A."/>
            <person name="Daum C."/>
            <person name="Haridas S."/>
            <person name="He G."/>
            <person name="LaButti K."/>
            <person name="Lipzen A."/>
            <person name="Mondo S."/>
            <person name="Riley R."/>
            <person name="Salamov A."/>
            <person name="Simmons B.A."/>
            <person name="Magnuson J.K."/>
            <person name="Henrissat B."/>
            <person name="Mortensen U.H."/>
            <person name="Larsen T.O."/>
            <person name="Devries R.P."/>
            <person name="Grigoriev I.V."/>
            <person name="Machida M."/>
            <person name="Baker S.E."/>
            <person name="Andersen M.R."/>
        </authorList>
    </citation>
    <scope>NUCLEOTIDE SEQUENCE [LARGE SCALE GENOMIC DNA]</scope>
    <source>
        <strain evidence="1 2">CBS 117626</strain>
    </source>
</reference>
<accession>A0A5N6UUN0</accession>
<gene>
    <name evidence="1" type="ORF">BDV40DRAFT_265498</name>
</gene>
<dbReference type="Proteomes" id="UP000326950">
    <property type="component" value="Unassembled WGS sequence"/>
</dbReference>
<name>A0A5N6UUN0_ASPTM</name>
<evidence type="ECO:0000313" key="1">
    <source>
        <dbReference type="EMBL" id="KAE8162358.1"/>
    </source>
</evidence>